<reference evidence="2 3" key="1">
    <citation type="submission" date="2016-11" db="EMBL/GenBank/DDBJ databases">
        <title>Study of marine rhodopsin-containing bacteria.</title>
        <authorList>
            <person name="Yoshizawa S."/>
            <person name="Kumagai Y."/>
            <person name="Kogure K."/>
        </authorList>
    </citation>
    <scope>NUCLEOTIDE SEQUENCE [LARGE SCALE GENOMIC DNA]</scope>
    <source>
        <strain evidence="2 3">SAORIC-28</strain>
    </source>
</reference>
<comment type="caution">
    <text evidence="2">The sequence shown here is derived from an EMBL/GenBank/DDBJ whole genome shotgun (WGS) entry which is preliminary data.</text>
</comment>
<evidence type="ECO:0000313" key="3">
    <source>
        <dbReference type="Proteomes" id="UP000216339"/>
    </source>
</evidence>
<gene>
    <name evidence="2" type="ORF">BSZ37_12735</name>
</gene>
<dbReference type="AlphaFoldDB" id="A0A271J150"/>
<dbReference type="InterPro" id="IPR037401">
    <property type="entry name" value="SnoaL-like"/>
</dbReference>
<dbReference type="InterPro" id="IPR032710">
    <property type="entry name" value="NTF2-like_dom_sf"/>
</dbReference>
<dbReference type="Proteomes" id="UP000216339">
    <property type="component" value="Unassembled WGS sequence"/>
</dbReference>
<organism evidence="2 3">
    <name type="scientific">Rubrivirga marina</name>
    <dbReference type="NCBI Taxonomy" id="1196024"/>
    <lineage>
        <taxon>Bacteria</taxon>
        <taxon>Pseudomonadati</taxon>
        <taxon>Rhodothermota</taxon>
        <taxon>Rhodothermia</taxon>
        <taxon>Rhodothermales</taxon>
        <taxon>Rubricoccaceae</taxon>
        <taxon>Rubrivirga</taxon>
    </lineage>
</organism>
<dbReference type="NCBIfam" id="TIGR02246">
    <property type="entry name" value="SgcJ/EcaC family oxidoreductase"/>
    <property type="match status" value="1"/>
</dbReference>
<feature type="domain" description="SnoaL-like" evidence="1">
    <location>
        <begin position="25"/>
        <end position="125"/>
    </location>
</feature>
<evidence type="ECO:0000313" key="2">
    <source>
        <dbReference type="EMBL" id="PAP77236.1"/>
    </source>
</evidence>
<sequence>MTAPDPTTVTKRAVRSMEAGWNAPDCQAFAAPFAATADFVDIRGGHYRGRAEIARGHQGIFDSIYRGNLVSMAVADARAIGRNAVVARVTSTLEAPSGALGGRLASTMTLVLTRACRRWQIASAHNTLVSPSGGGRP</sequence>
<dbReference type="InterPro" id="IPR011944">
    <property type="entry name" value="Steroid_delta5-4_isomerase"/>
</dbReference>
<evidence type="ECO:0000259" key="1">
    <source>
        <dbReference type="Pfam" id="PF13474"/>
    </source>
</evidence>
<dbReference type="EMBL" id="MQWD01000001">
    <property type="protein sequence ID" value="PAP77236.1"/>
    <property type="molecule type" value="Genomic_DNA"/>
</dbReference>
<accession>A0A271J150</accession>
<dbReference type="Pfam" id="PF13474">
    <property type="entry name" value="SnoaL_3"/>
    <property type="match status" value="1"/>
</dbReference>
<protein>
    <recommendedName>
        <fullName evidence="1">SnoaL-like domain-containing protein</fullName>
    </recommendedName>
</protein>
<keyword evidence="3" id="KW-1185">Reference proteome</keyword>
<proteinExistence type="predicted"/>
<dbReference type="Gene3D" id="3.10.450.50">
    <property type="match status" value="1"/>
</dbReference>
<name>A0A271J150_9BACT</name>
<dbReference type="SUPFAM" id="SSF54427">
    <property type="entry name" value="NTF2-like"/>
    <property type="match status" value="1"/>
</dbReference>